<dbReference type="PROSITE" id="PS50181">
    <property type="entry name" value="FBOX"/>
    <property type="match status" value="1"/>
</dbReference>
<dbReference type="SUPFAM" id="SSF81383">
    <property type="entry name" value="F-box domain"/>
    <property type="match status" value="1"/>
</dbReference>
<dbReference type="Gene3D" id="1.20.1280.50">
    <property type="match status" value="1"/>
</dbReference>
<reference evidence="2" key="1">
    <citation type="submission" date="2021-12" db="EMBL/GenBank/DDBJ databases">
        <authorList>
            <person name="King R."/>
        </authorList>
    </citation>
    <scope>NUCLEOTIDE SEQUENCE</scope>
</reference>
<dbReference type="OrthoDB" id="101791at2759"/>
<proteinExistence type="predicted"/>
<protein>
    <recommendedName>
        <fullName evidence="1">F-box domain-containing protein</fullName>
    </recommendedName>
</protein>
<dbReference type="EMBL" id="LR824021">
    <property type="protein sequence ID" value="CAH0590053.1"/>
    <property type="molecule type" value="Genomic_DNA"/>
</dbReference>
<dbReference type="InterPro" id="IPR036047">
    <property type="entry name" value="F-box-like_dom_sf"/>
</dbReference>
<sequence length="278" mass="31962">MEPWLSNILNKDRTISLQFQKTLNELIETLIKPETLKRDLFFALILIVMKENNFVLKGSTEIDVVDCILAMRNEGRSVYEITVILSIYDDTPAKIIVCSLNDTMLINSFVEATQETYSLCLPINQYLIISSLGIPSEYANVTELFITLKEQIVIPTKNSILKYHSVACSSLPGLPDDVLFQILLSLPLSDILNIAESCKKLRDIVTEENLWSRLVRRDFPRASTDDKGNWKRIYVDSYVQKRKNKFEAGHSVRENVIDEIGEWPDYLPVKDSRWEVIL</sequence>
<dbReference type="Pfam" id="PF12937">
    <property type="entry name" value="F-box-like"/>
    <property type="match status" value="1"/>
</dbReference>
<evidence type="ECO:0000313" key="3">
    <source>
        <dbReference type="Proteomes" id="UP001154114"/>
    </source>
</evidence>
<feature type="domain" description="F-box" evidence="1">
    <location>
        <begin position="168"/>
        <end position="214"/>
    </location>
</feature>
<dbReference type="Proteomes" id="UP001154114">
    <property type="component" value="Chromosome 18"/>
</dbReference>
<dbReference type="InterPro" id="IPR001810">
    <property type="entry name" value="F-box_dom"/>
</dbReference>
<dbReference type="AlphaFoldDB" id="A0A9P0BQX4"/>
<keyword evidence="3" id="KW-1185">Reference proteome</keyword>
<dbReference type="Gene3D" id="3.40.1000.30">
    <property type="match status" value="1"/>
</dbReference>
<dbReference type="PANTHER" id="PTHR15537:SF2">
    <property type="entry name" value="F-BOX ONLY PROTEIN 7"/>
    <property type="match status" value="1"/>
</dbReference>
<accession>A0A9P0BQX4</accession>
<name>A0A9P0BQX4_CHRIL</name>
<dbReference type="InterPro" id="IPR047118">
    <property type="entry name" value="Fbxo7"/>
</dbReference>
<dbReference type="SMART" id="SM00256">
    <property type="entry name" value="FBOX"/>
    <property type="match status" value="1"/>
</dbReference>
<dbReference type="GO" id="GO:0019901">
    <property type="term" value="F:protein kinase binding"/>
    <property type="evidence" value="ECO:0007669"/>
    <property type="project" value="InterPro"/>
</dbReference>
<evidence type="ECO:0000259" key="1">
    <source>
        <dbReference type="PROSITE" id="PS50181"/>
    </source>
</evidence>
<gene>
    <name evidence="2" type="ORF">CINC_LOCUS4640</name>
</gene>
<dbReference type="GO" id="GO:1903599">
    <property type="term" value="P:positive regulation of autophagy of mitochondrion"/>
    <property type="evidence" value="ECO:0007669"/>
    <property type="project" value="TreeGrafter"/>
</dbReference>
<organism evidence="2 3">
    <name type="scientific">Chrysodeixis includens</name>
    <name type="common">Soybean looper</name>
    <name type="synonym">Pseudoplusia includens</name>
    <dbReference type="NCBI Taxonomy" id="689277"/>
    <lineage>
        <taxon>Eukaryota</taxon>
        <taxon>Metazoa</taxon>
        <taxon>Ecdysozoa</taxon>
        <taxon>Arthropoda</taxon>
        <taxon>Hexapoda</taxon>
        <taxon>Insecta</taxon>
        <taxon>Pterygota</taxon>
        <taxon>Neoptera</taxon>
        <taxon>Endopterygota</taxon>
        <taxon>Lepidoptera</taxon>
        <taxon>Glossata</taxon>
        <taxon>Ditrysia</taxon>
        <taxon>Noctuoidea</taxon>
        <taxon>Noctuidae</taxon>
        <taxon>Plusiinae</taxon>
        <taxon>Chrysodeixis</taxon>
    </lineage>
</organism>
<dbReference type="PANTHER" id="PTHR15537">
    <property type="entry name" value="F-BOX ONLY PROTEIN 7"/>
    <property type="match status" value="1"/>
</dbReference>
<evidence type="ECO:0000313" key="2">
    <source>
        <dbReference type="EMBL" id="CAH0590053.1"/>
    </source>
</evidence>